<dbReference type="Gene3D" id="3.30.230.10">
    <property type="match status" value="1"/>
</dbReference>
<keyword evidence="6" id="KW-0067">ATP-binding</keyword>
<dbReference type="SUPFAM" id="SSF54211">
    <property type="entry name" value="Ribosomal protein S5 domain 2-like"/>
    <property type="match status" value="1"/>
</dbReference>
<keyword evidence="2" id="KW-0444">Lipid biosynthesis</keyword>
<organism evidence="11">
    <name type="scientific">Hydrogenovibrio crunogenus (strain DSM 25203 / XCL-2)</name>
    <name type="common">Thiomicrospira crunogena</name>
    <dbReference type="NCBI Taxonomy" id="317025"/>
    <lineage>
        <taxon>Bacteria</taxon>
        <taxon>Pseudomonadati</taxon>
        <taxon>Pseudomonadota</taxon>
        <taxon>Gammaproteobacteria</taxon>
        <taxon>Thiotrichales</taxon>
        <taxon>Piscirickettsiaceae</taxon>
        <taxon>Hydrogenovibrio</taxon>
    </lineage>
</organism>
<evidence type="ECO:0000256" key="6">
    <source>
        <dbReference type="ARBA" id="ARBA00022840"/>
    </source>
</evidence>
<name>Q31EU8_HYDCU</name>
<evidence type="ECO:0000256" key="1">
    <source>
        <dbReference type="ARBA" id="ARBA00022490"/>
    </source>
</evidence>
<dbReference type="GO" id="GO:0019287">
    <property type="term" value="P:isopentenyl diphosphate biosynthetic process, mevalonate pathway"/>
    <property type="evidence" value="ECO:0007669"/>
    <property type="project" value="UniProtKB-UniPathway"/>
</dbReference>
<dbReference type="Pfam" id="PF00288">
    <property type="entry name" value="GHMP_kinases_N"/>
    <property type="match status" value="1"/>
</dbReference>
<dbReference type="GO" id="GO:0005524">
    <property type="term" value="F:ATP binding"/>
    <property type="evidence" value="ECO:0007669"/>
    <property type="project" value="UniProtKB-KW"/>
</dbReference>
<dbReference type="PRINTS" id="PR00960">
    <property type="entry name" value="LMBPPROTEIN"/>
</dbReference>
<gene>
    <name evidence="11" type="ordered locus">Tcr_1733</name>
</gene>
<dbReference type="InterPro" id="IPR036554">
    <property type="entry name" value="GHMP_kinase_C_sf"/>
</dbReference>
<feature type="domain" description="GHMP kinase N-terminal" evidence="10">
    <location>
        <begin position="59"/>
        <end position="141"/>
    </location>
</feature>
<dbReference type="KEGG" id="tcx:Tcr_1733"/>
<dbReference type="UniPathway" id="UPA00057">
    <property type="reaction ID" value="UER00098"/>
</dbReference>
<comment type="pathway">
    <text evidence="9">Isoprenoid biosynthesis; isopentenyl diphosphate biosynthesis via mevalonate pathway; isopentenyl diphosphate from (R)-mevalonate: step 1/3.</text>
</comment>
<evidence type="ECO:0000256" key="9">
    <source>
        <dbReference type="ARBA" id="ARBA00029438"/>
    </source>
</evidence>
<dbReference type="eggNOG" id="COG1577">
    <property type="taxonomic scope" value="Bacteria"/>
</dbReference>
<keyword evidence="8" id="KW-0443">Lipid metabolism</keyword>
<dbReference type="Gene3D" id="3.30.70.890">
    <property type="entry name" value="GHMP kinase, C-terminal domain"/>
    <property type="match status" value="1"/>
</dbReference>
<evidence type="ECO:0000256" key="4">
    <source>
        <dbReference type="ARBA" id="ARBA00022741"/>
    </source>
</evidence>
<evidence type="ECO:0000256" key="7">
    <source>
        <dbReference type="ARBA" id="ARBA00022842"/>
    </source>
</evidence>
<dbReference type="PANTHER" id="PTHR43290:SF2">
    <property type="entry name" value="MEVALONATE KINASE"/>
    <property type="match status" value="1"/>
</dbReference>
<keyword evidence="5 11" id="KW-0418">Kinase</keyword>
<evidence type="ECO:0000259" key="10">
    <source>
        <dbReference type="Pfam" id="PF00288"/>
    </source>
</evidence>
<dbReference type="InterPro" id="IPR014721">
    <property type="entry name" value="Ribsml_uS5_D2-typ_fold_subgr"/>
</dbReference>
<dbReference type="GO" id="GO:0005737">
    <property type="term" value="C:cytoplasm"/>
    <property type="evidence" value="ECO:0007669"/>
    <property type="project" value="InterPro"/>
</dbReference>
<keyword evidence="4" id="KW-0547">Nucleotide-binding</keyword>
<dbReference type="SUPFAM" id="SSF55060">
    <property type="entry name" value="GHMP Kinase, C-terminal domain"/>
    <property type="match status" value="1"/>
</dbReference>
<dbReference type="STRING" id="317025.Tcr_1733"/>
<dbReference type="InterPro" id="IPR020568">
    <property type="entry name" value="Ribosomal_Su5_D2-typ_SF"/>
</dbReference>
<dbReference type="PANTHER" id="PTHR43290">
    <property type="entry name" value="MEVALONATE KINASE"/>
    <property type="match status" value="1"/>
</dbReference>
<keyword evidence="7" id="KW-0460">Magnesium</keyword>
<reference evidence="11" key="1">
    <citation type="submission" date="2006-07" db="EMBL/GenBank/DDBJ databases">
        <title>Complete sequence of Thiomicrospira crunogena XCL-2.</title>
        <authorList>
            <consortium name="US DOE Joint Genome Institute"/>
            <person name="Copeland A."/>
            <person name="Lucas S."/>
            <person name="Lapidus A."/>
            <person name="Barry K."/>
            <person name="Detter J.C."/>
            <person name="Glavina del Rio T."/>
            <person name="Hammon N."/>
            <person name="Israni S."/>
            <person name="Dalin E."/>
            <person name="Tice H."/>
            <person name="Pitluck S."/>
            <person name="Chain P."/>
            <person name="Malfatti S."/>
            <person name="Shin M."/>
            <person name="Vergez L."/>
            <person name="Schmutz J."/>
            <person name="Larimer F."/>
            <person name="Land M."/>
            <person name="Hauser L."/>
            <person name="Kyrpides N."/>
            <person name="Lykidis A."/>
            <person name="Scott K.M."/>
            <person name="Sievert S."/>
            <person name="Kerfeld C."/>
            <person name="Freyermuth S."/>
            <person name="Dobrinski K."/>
            <person name="Boller A."/>
            <person name="Fitzpatrick K."/>
            <person name="Thoma P."/>
            <person name="Moore J."/>
            <person name="Richardson P."/>
        </authorList>
    </citation>
    <scope>NUCLEOTIDE SEQUENCE</scope>
    <source>
        <strain evidence="11">XCL-2</strain>
    </source>
</reference>
<dbReference type="GO" id="GO:0004496">
    <property type="term" value="F:mevalonate kinase activity"/>
    <property type="evidence" value="ECO:0007669"/>
    <property type="project" value="UniProtKB-EC"/>
</dbReference>
<keyword evidence="1" id="KW-0963">Cytoplasm</keyword>
<dbReference type="HOGENOM" id="CLU_017814_0_0_6"/>
<evidence type="ECO:0000256" key="5">
    <source>
        <dbReference type="ARBA" id="ARBA00022777"/>
    </source>
</evidence>
<dbReference type="InterPro" id="IPR001174">
    <property type="entry name" value="HddA/FKP"/>
</dbReference>
<protein>
    <submittedName>
        <fullName evidence="11">Mevalonate kinase</fullName>
        <ecNumber evidence="11">2.7.1.36</ecNumber>
    </submittedName>
</protein>
<dbReference type="InterPro" id="IPR006205">
    <property type="entry name" value="Mev_gal_kin"/>
</dbReference>
<proteinExistence type="predicted"/>
<evidence type="ECO:0000256" key="3">
    <source>
        <dbReference type="ARBA" id="ARBA00022679"/>
    </source>
</evidence>
<evidence type="ECO:0000256" key="8">
    <source>
        <dbReference type="ARBA" id="ARBA00023098"/>
    </source>
</evidence>
<keyword evidence="3 11" id="KW-0808">Transferase</keyword>
<dbReference type="AlphaFoldDB" id="Q31EU8"/>
<dbReference type="InterPro" id="IPR006204">
    <property type="entry name" value="GHMP_kinase_N_dom"/>
</dbReference>
<dbReference type="EC" id="2.7.1.36" evidence="11"/>
<evidence type="ECO:0000313" key="11">
    <source>
        <dbReference type="EMBL" id="ABB42325.1"/>
    </source>
</evidence>
<dbReference type="EMBL" id="CP000109">
    <property type="protein sequence ID" value="ABB42325.1"/>
    <property type="molecule type" value="Genomic_DNA"/>
</dbReference>
<accession>Q31EU8</accession>
<sequence length="295" mass="32171">MGEHSVVYGHKAIASSLNHRLSIHWSTRNDNEIHIVSTLGHHITDTQTLAEHPSLKWVIACLKHYQTKLITGLNIEIDSDFSSTVGLGSSAAVLAAMLGGLDYITQEKASLEALFDTGLKIIQSIQGRGSGTDLAASLHGGIILFDPQNQSVQKLVCDFPISLVYCGYKTSTATVLEKVATDWQDQPELLHHLYQIMGQTTEAAYQSLVNNDVDSFYKRVNTYQGLMDALGVNDATLSHLVYQLRQDREIQASKISGSGLGDCVIGFGIMQPQTLPNYESILAHLSTEGLSITTN</sequence>
<evidence type="ECO:0000256" key="2">
    <source>
        <dbReference type="ARBA" id="ARBA00022516"/>
    </source>
</evidence>